<dbReference type="RefSeq" id="WP_176215387.1">
    <property type="nucleotide sequence ID" value="NZ_CP155572.1"/>
</dbReference>
<dbReference type="Proteomes" id="UP000192738">
    <property type="component" value="Unassembled WGS sequence"/>
</dbReference>
<sequence length="48" mass="5211">MTDKVSVTCNLTTGEKEVEVTAGGLRIVYGDKPEGDCIMVEFDTEEIS</sequence>
<gene>
    <name evidence="1" type="ORF">SAMN04488500_10379</name>
</gene>
<dbReference type="EMBL" id="FWXI01000003">
    <property type="protein sequence ID" value="SMC44563.1"/>
    <property type="molecule type" value="Genomic_DNA"/>
</dbReference>
<dbReference type="AlphaFoldDB" id="A0A1W1Z839"/>
<keyword evidence="2" id="KW-1185">Reference proteome</keyword>
<reference evidence="1 2" key="1">
    <citation type="submission" date="2017-04" db="EMBL/GenBank/DDBJ databases">
        <authorList>
            <person name="Afonso C.L."/>
            <person name="Miller P.J."/>
            <person name="Scott M.A."/>
            <person name="Spackman E."/>
            <person name="Goraichik I."/>
            <person name="Dimitrov K.M."/>
            <person name="Suarez D.L."/>
            <person name="Swayne D.E."/>
        </authorList>
    </citation>
    <scope>NUCLEOTIDE SEQUENCE [LARGE SCALE GENOMIC DNA]</scope>
    <source>
        <strain evidence="1 2">DSM 5090</strain>
    </source>
</reference>
<accession>A0A1W1Z839</accession>
<organism evidence="1 2">
    <name type="scientific">Sporomusa malonica</name>
    <dbReference type="NCBI Taxonomy" id="112901"/>
    <lineage>
        <taxon>Bacteria</taxon>
        <taxon>Bacillati</taxon>
        <taxon>Bacillota</taxon>
        <taxon>Negativicutes</taxon>
        <taxon>Selenomonadales</taxon>
        <taxon>Sporomusaceae</taxon>
        <taxon>Sporomusa</taxon>
    </lineage>
</organism>
<protein>
    <submittedName>
        <fullName evidence="1">Uncharacterized protein</fullName>
    </submittedName>
</protein>
<proteinExistence type="predicted"/>
<evidence type="ECO:0000313" key="1">
    <source>
        <dbReference type="EMBL" id="SMC44563.1"/>
    </source>
</evidence>
<dbReference type="STRING" id="112901.SAMN04488500_10379"/>
<evidence type="ECO:0000313" key="2">
    <source>
        <dbReference type="Proteomes" id="UP000192738"/>
    </source>
</evidence>
<name>A0A1W1Z839_9FIRM</name>